<feature type="region of interest" description="Disordered" evidence="2">
    <location>
        <begin position="1"/>
        <end position="28"/>
    </location>
</feature>
<accession>A0A5B0L220</accession>
<dbReference type="AlphaFoldDB" id="A0A5B0L220"/>
<evidence type="ECO:0000313" key="4">
    <source>
        <dbReference type="Proteomes" id="UP000325333"/>
    </source>
</evidence>
<organism evidence="3 4">
    <name type="scientific">Azospirillum argentinense</name>
    <dbReference type="NCBI Taxonomy" id="2970906"/>
    <lineage>
        <taxon>Bacteria</taxon>
        <taxon>Pseudomonadati</taxon>
        <taxon>Pseudomonadota</taxon>
        <taxon>Alphaproteobacteria</taxon>
        <taxon>Rhodospirillales</taxon>
        <taxon>Azospirillaceae</taxon>
        <taxon>Azospirillum</taxon>
    </lineage>
</organism>
<evidence type="ECO:0000256" key="2">
    <source>
        <dbReference type="SAM" id="MobiDB-lite"/>
    </source>
</evidence>
<evidence type="ECO:0000313" key="3">
    <source>
        <dbReference type="EMBL" id="KAA1058341.1"/>
    </source>
</evidence>
<feature type="compositionally biased region" description="Polar residues" evidence="2">
    <location>
        <begin position="1"/>
        <end position="17"/>
    </location>
</feature>
<name>A0A5B0L220_9PROT</name>
<gene>
    <name evidence="3" type="ORF">FH063_000541</name>
</gene>
<dbReference type="PRINTS" id="PR01210">
    <property type="entry name" value="GGTRANSPTASE"/>
</dbReference>
<comment type="caution">
    <text evidence="3">The sequence shown here is derived from an EMBL/GenBank/DDBJ whole genome shotgun (WGS) entry which is preliminary data.</text>
</comment>
<dbReference type="RefSeq" id="WP_247887559.1">
    <property type="nucleotide sequence ID" value="NZ_VEWN01000001.1"/>
</dbReference>
<evidence type="ECO:0000256" key="1">
    <source>
        <dbReference type="ARBA" id="ARBA00009381"/>
    </source>
</evidence>
<protein>
    <recommendedName>
        <fullName evidence="5">Gamma-glutamyltranspeptidase/glutathione hydrolase</fullName>
    </recommendedName>
</protein>
<dbReference type="InterPro" id="IPR051792">
    <property type="entry name" value="GGT_bact"/>
</dbReference>
<proteinExistence type="inferred from homology"/>
<sequence length="477" mass="47803">MTETSLLGLRTVTSSAHRGTGQPVKMPVRAPHSTRRIWQGLGAIAIAASLVGGCVNTKYRTGAPAQNYIAADEPRAAEIGRDIIAQGGKAGDAAAAMAMAMTVTLPSRVGMTGGGVCVVFDAAKKETRTLDFLPRPAGTGGGALPGFLRGVYALQAANGAMRWEQAVVPAEQLARSTPVSRALARDLTDSAARLSADPEARRVFLPTGAPLAEGALLSQPELAATLSQVRRSGIAAMYGGPLGGAVAQAAAIDPATVRGFQPRWTGTAAVPLGIVSMHFAQLPETNNGTALTAAWNAAADLPSDQRAARVAQALGATGNGVSNGVSNGASAPGAGLVVIDHEENGVACSFTMGAPFGSGRMVPGTGLLAARGVDGAGFGAPGLLTNAIVGRTQFAGAASAAGNDGSAAAPTALLTAALPAALDKEPGAAIRVSRAASGPGRATFVTCQTSIESGWKECQIAADPRAHALGILVETER</sequence>
<dbReference type="Proteomes" id="UP000325333">
    <property type="component" value="Unassembled WGS sequence"/>
</dbReference>
<dbReference type="SUPFAM" id="SSF56235">
    <property type="entry name" value="N-terminal nucleophile aminohydrolases (Ntn hydrolases)"/>
    <property type="match status" value="1"/>
</dbReference>
<dbReference type="PANTHER" id="PTHR43199">
    <property type="entry name" value="GLUTATHIONE HYDROLASE"/>
    <property type="match status" value="1"/>
</dbReference>
<dbReference type="EMBL" id="VEWN01000001">
    <property type="protein sequence ID" value="KAA1058341.1"/>
    <property type="molecule type" value="Genomic_DNA"/>
</dbReference>
<dbReference type="Pfam" id="PF01019">
    <property type="entry name" value="G_glu_transpept"/>
    <property type="match status" value="1"/>
</dbReference>
<dbReference type="PANTHER" id="PTHR43199:SF1">
    <property type="entry name" value="GLUTATHIONE HYDROLASE PROENZYME"/>
    <property type="match status" value="1"/>
</dbReference>
<reference evidence="3 4" key="1">
    <citation type="submission" date="2019-07" db="EMBL/GenBank/DDBJ databases">
        <title>Genome sequencing of the stress-tolerant strain Azospirillum brasilense Az19.</title>
        <authorList>
            <person name="Maroniche G.A."/>
            <person name="Garcia J.E."/>
            <person name="Pagnussat L."/>
            <person name="Amenta M."/>
            <person name="Creus C.M."/>
        </authorList>
    </citation>
    <scope>NUCLEOTIDE SEQUENCE [LARGE SCALE GENOMIC DNA]</scope>
    <source>
        <strain evidence="3 4">Az19</strain>
    </source>
</reference>
<evidence type="ECO:0008006" key="5">
    <source>
        <dbReference type="Google" id="ProtNLM"/>
    </source>
</evidence>
<comment type="similarity">
    <text evidence="1">Belongs to the gamma-glutamyltransferase family.</text>
</comment>
<dbReference type="InterPro" id="IPR029055">
    <property type="entry name" value="Ntn_hydrolases_N"/>
</dbReference>